<evidence type="ECO:0000259" key="2">
    <source>
        <dbReference type="SMART" id="SM01000"/>
    </source>
</evidence>
<dbReference type="Gene3D" id="3.15.10.20">
    <property type="entry name" value="Activator of Hsp90 ATPase Aha1, N-terminal domain"/>
    <property type="match status" value="1"/>
</dbReference>
<evidence type="ECO:0000256" key="1">
    <source>
        <dbReference type="ARBA" id="ARBA00006817"/>
    </source>
</evidence>
<dbReference type="InterPro" id="IPR036338">
    <property type="entry name" value="Aha1"/>
</dbReference>
<dbReference type="InterPro" id="IPR015310">
    <property type="entry name" value="AHSA1-like_N"/>
</dbReference>
<dbReference type="GO" id="GO:0006457">
    <property type="term" value="P:protein folding"/>
    <property type="evidence" value="ECO:0007669"/>
    <property type="project" value="TreeGrafter"/>
</dbReference>
<gene>
    <name evidence="3" type="ORF">TTEB3V08_LOCUS872</name>
</gene>
<reference evidence="3" key="1">
    <citation type="submission" date="2020-11" db="EMBL/GenBank/DDBJ databases">
        <authorList>
            <person name="Tran Van P."/>
        </authorList>
    </citation>
    <scope>NUCLEOTIDE SEQUENCE</scope>
</reference>
<evidence type="ECO:0000313" key="3">
    <source>
        <dbReference type="EMBL" id="CAD7452699.1"/>
    </source>
</evidence>
<dbReference type="GO" id="GO:0001671">
    <property type="term" value="F:ATPase activator activity"/>
    <property type="evidence" value="ECO:0007669"/>
    <property type="project" value="InterPro"/>
</dbReference>
<comment type="similarity">
    <text evidence="1">Belongs to the AHA1 family.</text>
</comment>
<feature type="domain" description="Activator of Hsp90 ATPase AHSA1-like N-terminal" evidence="2">
    <location>
        <begin position="33"/>
        <end position="198"/>
    </location>
</feature>
<dbReference type="Pfam" id="PF09229">
    <property type="entry name" value="Aha1_N"/>
    <property type="match status" value="1"/>
</dbReference>
<dbReference type="GO" id="GO:0005829">
    <property type="term" value="C:cytosol"/>
    <property type="evidence" value="ECO:0007669"/>
    <property type="project" value="TreeGrafter"/>
</dbReference>
<name>A0A7R9FHR4_9NEOP</name>
<dbReference type="PANTHER" id="PTHR13009:SF22">
    <property type="entry name" value="LD43819P"/>
    <property type="match status" value="1"/>
</dbReference>
<accession>A0A7R9FHR4</accession>
<dbReference type="AlphaFoldDB" id="A0A7R9FHR4"/>
<dbReference type="GO" id="GO:0051087">
    <property type="term" value="F:protein-folding chaperone binding"/>
    <property type="evidence" value="ECO:0007669"/>
    <property type="project" value="InterPro"/>
</dbReference>
<protein>
    <recommendedName>
        <fullName evidence="2">Activator of Hsp90 ATPase AHSA1-like N-terminal domain-containing protein</fullName>
    </recommendedName>
</protein>
<sequence>MAKWGEGDPRWIVEERPDATNVNNWHWLVLKTEKNACAWSVDKLKELLVNLLMESDIVLFFNSKVSEELISWYIKTRNDFKPNVYLQLAKCKVTEIEKCEGEAVVNNRKGKLIFFYEWDLKIKWKGSLKDEDEKEIEGSAHIPNLSEENDVCDLDVTISVNESNPTADILKDFMHRHGKEVIAQQLGNYVIALKEVHLTEIRTSISSSLAVEFNTTSASANYATEAGSTIIHLTEIRTSISSSLAVEFNTTSASANYATEAGSTIIGSKSLFQTIIVKSVMKMCEFGDGIP</sequence>
<dbReference type="SUPFAM" id="SSF103111">
    <property type="entry name" value="Activator of Hsp90 ATPase, Aha1"/>
    <property type="match status" value="1"/>
</dbReference>
<dbReference type="SMART" id="SM01000">
    <property type="entry name" value="Aha1_N"/>
    <property type="match status" value="1"/>
</dbReference>
<organism evidence="3">
    <name type="scientific">Timema tahoe</name>
    <dbReference type="NCBI Taxonomy" id="61484"/>
    <lineage>
        <taxon>Eukaryota</taxon>
        <taxon>Metazoa</taxon>
        <taxon>Ecdysozoa</taxon>
        <taxon>Arthropoda</taxon>
        <taxon>Hexapoda</taxon>
        <taxon>Insecta</taxon>
        <taxon>Pterygota</taxon>
        <taxon>Neoptera</taxon>
        <taxon>Polyneoptera</taxon>
        <taxon>Phasmatodea</taxon>
        <taxon>Timematodea</taxon>
        <taxon>Timematoidea</taxon>
        <taxon>Timematidae</taxon>
        <taxon>Timema</taxon>
    </lineage>
</organism>
<dbReference type="PANTHER" id="PTHR13009">
    <property type="entry name" value="HEAT SHOCK PROTEIN 90 HSP90 CO-CHAPERONE AHA-1"/>
    <property type="match status" value="1"/>
</dbReference>
<proteinExistence type="inferred from homology"/>
<dbReference type="EMBL" id="OE000157">
    <property type="protein sequence ID" value="CAD7452699.1"/>
    <property type="molecule type" value="Genomic_DNA"/>
</dbReference>